<dbReference type="SUPFAM" id="SSF53850">
    <property type="entry name" value="Periplasmic binding protein-like II"/>
    <property type="match status" value="1"/>
</dbReference>
<evidence type="ECO:0000256" key="1">
    <source>
        <dbReference type="ARBA" id="ARBA00010333"/>
    </source>
</evidence>
<dbReference type="CDD" id="cd13689">
    <property type="entry name" value="PBP2_BsGlnH"/>
    <property type="match status" value="1"/>
</dbReference>
<gene>
    <name evidence="6" type="ORF">ABEG18_20780</name>
</gene>
<dbReference type="InterPro" id="IPR051455">
    <property type="entry name" value="Bact_solute-bind_prot3"/>
</dbReference>
<keyword evidence="3 4" id="KW-0732">Signal</keyword>
<evidence type="ECO:0000313" key="6">
    <source>
        <dbReference type="EMBL" id="XBO38126.1"/>
    </source>
</evidence>
<proteinExistence type="inferred from homology"/>
<organism evidence="6">
    <name type="scientific">Alsobacter sp. KACC 23698</name>
    <dbReference type="NCBI Taxonomy" id="3149229"/>
    <lineage>
        <taxon>Bacteria</taxon>
        <taxon>Pseudomonadati</taxon>
        <taxon>Pseudomonadota</taxon>
        <taxon>Alphaproteobacteria</taxon>
        <taxon>Hyphomicrobiales</taxon>
        <taxon>Alsobacteraceae</taxon>
        <taxon>Alsobacter</taxon>
    </lineage>
</organism>
<dbReference type="GO" id="GO:0030288">
    <property type="term" value="C:outer membrane-bounded periplasmic space"/>
    <property type="evidence" value="ECO:0007669"/>
    <property type="project" value="TreeGrafter"/>
</dbReference>
<keyword evidence="2" id="KW-0813">Transport</keyword>
<dbReference type="PANTHER" id="PTHR30085">
    <property type="entry name" value="AMINO ACID ABC TRANSPORTER PERMEASE"/>
    <property type="match status" value="1"/>
</dbReference>
<comment type="similarity">
    <text evidence="1">Belongs to the bacterial solute-binding protein 3 family.</text>
</comment>
<evidence type="ECO:0000256" key="3">
    <source>
        <dbReference type="ARBA" id="ARBA00022729"/>
    </source>
</evidence>
<dbReference type="GO" id="GO:0006865">
    <property type="term" value="P:amino acid transport"/>
    <property type="evidence" value="ECO:0007669"/>
    <property type="project" value="TreeGrafter"/>
</dbReference>
<evidence type="ECO:0000256" key="4">
    <source>
        <dbReference type="SAM" id="SignalP"/>
    </source>
</evidence>
<dbReference type="InterPro" id="IPR001638">
    <property type="entry name" value="Solute-binding_3/MltF_N"/>
</dbReference>
<sequence>MSNVSPKLALWAAAAVLSLATPASAGQLADIMARKELRCGTFADVPPFAAPDTKTREMAGHDVDLCTAIAKDWGVEAKITPLSVEARVPEVKLGRVDLTIANLAYTLSRAEQIQFSDPYYLAKEMLAVKASDPGTTKADFKGKRLASTKGSTSEMSIKMNGSDPLTFQDTGSAFMAVQQNKALGMVANTMTITKLVNESKTKGVELKMIQEPMVFQPIGIGMKKDEPALLAKVNATLKKLDDSGFLNANWNKWLGPDTEFKMTRTDKVVPLSELKFEPIP</sequence>
<evidence type="ECO:0000259" key="5">
    <source>
        <dbReference type="SMART" id="SM00062"/>
    </source>
</evidence>
<dbReference type="SMART" id="SM00062">
    <property type="entry name" value="PBPb"/>
    <property type="match status" value="1"/>
</dbReference>
<dbReference type="RefSeq" id="WP_406854964.1">
    <property type="nucleotide sequence ID" value="NZ_CP157484.1"/>
</dbReference>
<dbReference type="GO" id="GO:0005576">
    <property type="term" value="C:extracellular region"/>
    <property type="evidence" value="ECO:0007669"/>
    <property type="project" value="TreeGrafter"/>
</dbReference>
<dbReference type="EMBL" id="CP157484">
    <property type="protein sequence ID" value="XBO38126.1"/>
    <property type="molecule type" value="Genomic_DNA"/>
</dbReference>
<dbReference type="AlphaFoldDB" id="A0AAU7JCZ1"/>
<accession>A0AAU7JCZ1</accession>
<dbReference type="PANTHER" id="PTHR30085:SF6">
    <property type="entry name" value="ABC TRANSPORTER GLUTAMINE-BINDING PROTEIN GLNH"/>
    <property type="match status" value="1"/>
</dbReference>
<evidence type="ECO:0000256" key="2">
    <source>
        <dbReference type="ARBA" id="ARBA00022448"/>
    </source>
</evidence>
<feature type="signal peptide" evidence="4">
    <location>
        <begin position="1"/>
        <end position="25"/>
    </location>
</feature>
<reference evidence="6" key="1">
    <citation type="submission" date="2024-05" db="EMBL/GenBank/DDBJ databases">
        <authorList>
            <person name="Kim S."/>
            <person name="Heo J."/>
            <person name="Choi H."/>
            <person name="Choi Y."/>
            <person name="Kwon S.-W."/>
            <person name="Kim Y."/>
        </authorList>
    </citation>
    <scope>NUCLEOTIDE SEQUENCE</scope>
    <source>
        <strain evidence="6">KACC 23698</strain>
    </source>
</reference>
<protein>
    <submittedName>
        <fullName evidence="6">ABC transporter substrate-binding protein</fullName>
    </submittedName>
</protein>
<dbReference type="Pfam" id="PF00497">
    <property type="entry name" value="SBP_bac_3"/>
    <property type="match status" value="1"/>
</dbReference>
<dbReference type="Gene3D" id="3.40.190.10">
    <property type="entry name" value="Periplasmic binding protein-like II"/>
    <property type="match status" value="2"/>
</dbReference>
<feature type="chain" id="PRO_5043627359" evidence="4">
    <location>
        <begin position="26"/>
        <end position="280"/>
    </location>
</feature>
<name>A0AAU7JCZ1_9HYPH</name>
<feature type="domain" description="Solute-binding protein family 3/N-terminal" evidence="5">
    <location>
        <begin position="36"/>
        <end position="257"/>
    </location>
</feature>